<dbReference type="PROSITE" id="PS50943">
    <property type="entry name" value="HTH_CROC1"/>
    <property type="match status" value="1"/>
</dbReference>
<dbReference type="SUPFAM" id="SSF47413">
    <property type="entry name" value="lambda repressor-like DNA-binding domains"/>
    <property type="match status" value="1"/>
</dbReference>
<organism evidence="2 3">
    <name type="scientific">Acetobacterium malicum</name>
    <dbReference type="NCBI Taxonomy" id="52692"/>
    <lineage>
        <taxon>Bacteria</taxon>
        <taxon>Bacillati</taxon>
        <taxon>Bacillota</taxon>
        <taxon>Clostridia</taxon>
        <taxon>Eubacteriales</taxon>
        <taxon>Eubacteriaceae</taxon>
        <taxon>Acetobacterium</taxon>
    </lineage>
</organism>
<dbReference type="InterPro" id="IPR001387">
    <property type="entry name" value="Cro/C1-type_HTH"/>
</dbReference>
<comment type="caution">
    <text evidence="2">The sequence shown here is derived from an EMBL/GenBank/DDBJ whole genome shotgun (WGS) entry which is preliminary data.</text>
</comment>
<sequence length="491" mass="56078">MTRFSKRIEELIDESGETVQSLAEMGKINRTTLQRLKTGERLPTKKVFDNLCKALRLSNAEVEELQTLLEITQVGERCYYNRQKIVELIAIIYELTSYQIPFIKEVKIKAAGQPKGGSATAPLVREPIEIINGPGAVLAMIENSIDRELFGAERPHLKLAIPSHFEAIYRHIFEQMLGNQKHLTLQDVQSFPETASETADPGLGALKTLIGLSLLDNVSYQSNYYYQSTGDAPEINVLFPYFILTTEAVITISRDFGRAVRYHDPALYRLYQKGFVTILQQTEAFIEESRDLFAIYTLDSTYRIRQVVEPLPCFAYYATHEMVAAKVKKNLPFYEPLVAATNRFYDYFKQENRSMINVFSLTNLATFMETGSMYFPEEICEPFTPAERLMLTRQVRDDIVADVRKTYAFDEDKIALNAAVEFVNEATMVHLILHYKKGDQQVFKTVKLKEEKIVAAFDDFFRSLPGSPYVLPKEATVAAMDRLISQYEARA</sequence>
<dbReference type="Proteomes" id="UP000622405">
    <property type="component" value="Unassembled WGS sequence"/>
</dbReference>
<dbReference type="EMBL" id="WJBE01000005">
    <property type="protein sequence ID" value="MBC3899435.1"/>
    <property type="molecule type" value="Genomic_DNA"/>
</dbReference>
<evidence type="ECO:0000313" key="3">
    <source>
        <dbReference type="Proteomes" id="UP000622405"/>
    </source>
</evidence>
<reference evidence="2 3" key="1">
    <citation type="journal article" date="2020" name="mSystems">
        <title>Defining Genomic and Predicted Metabolic Features of the Acetobacterium Genus.</title>
        <authorList>
            <person name="Ross D.E."/>
            <person name="Marshall C.W."/>
            <person name="Gulliver D."/>
            <person name="May H.D."/>
            <person name="Norman R.S."/>
        </authorList>
    </citation>
    <scope>NUCLEOTIDE SEQUENCE [LARGE SCALE GENOMIC DNA]</scope>
    <source>
        <strain evidence="2 3">DSM 4132</strain>
    </source>
</reference>
<dbReference type="InterPro" id="IPR010982">
    <property type="entry name" value="Lambda_DNA-bd_dom_sf"/>
</dbReference>
<gene>
    <name evidence="2" type="ORF">GH811_07380</name>
</gene>
<protein>
    <recommendedName>
        <fullName evidence="1">HTH cro/C1-type domain-containing protein</fullName>
    </recommendedName>
</protein>
<dbReference type="CDD" id="cd00093">
    <property type="entry name" value="HTH_XRE"/>
    <property type="match status" value="1"/>
</dbReference>
<dbReference type="Gene3D" id="1.10.260.40">
    <property type="entry name" value="lambda repressor-like DNA-binding domains"/>
    <property type="match status" value="1"/>
</dbReference>
<name>A0ABR6YW67_9FIRM</name>
<dbReference type="RefSeq" id="WP_186893926.1">
    <property type="nucleotide sequence ID" value="NZ_WJBE01000005.1"/>
</dbReference>
<evidence type="ECO:0000313" key="2">
    <source>
        <dbReference type="EMBL" id="MBC3899435.1"/>
    </source>
</evidence>
<proteinExistence type="predicted"/>
<keyword evidence="3" id="KW-1185">Reference proteome</keyword>
<feature type="domain" description="HTH cro/C1-type" evidence="1">
    <location>
        <begin position="8"/>
        <end position="62"/>
    </location>
</feature>
<evidence type="ECO:0000259" key="1">
    <source>
        <dbReference type="PROSITE" id="PS50943"/>
    </source>
</evidence>
<accession>A0ABR6YW67</accession>